<evidence type="ECO:0000313" key="1">
    <source>
        <dbReference type="EMBL" id="KAF6023746.1"/>
    </source>
</evidence>
<proteinExistence type="predicted"/>
<gene>
    <name evidence="1" type="ORF">EB796_017947</name>
</gene>
<evidence type="ECO:0008006" key="3">
    <source>
        <dbReference type="Google" id="ProtNLM"/>
    </source>
</evidence>
<organism evidence="1 2">
    <name type="scientific">Bugula neritina</name>
    <name type="common">Brown bryozoan</name>
    <name type="synonym">Sertularia neritina</name>
    <dbReference type="NCBI Taxonomy" id="10212"/>
    <lineage>
        <taxon>Eukaryota</taxon>
        <taxon>Metazoa</taxon>
        <taxon>Spiralia</taxon>
        <taxon>Lophotrochozoa</taxon>
        <taxon>Bryozoa</taxon>
        <taxon>Gymnolaemata</taxon>
        <taxon>Cheilostomatida</taxon>
        <taxon>Flustrina</taxon>
        <taxon>Buguloidea</taxon>
        <taxon>Bugulidae</taxon>
        <taxon>Bugula</taxon>
    </lineage>
</organism>
<keyword evidence="2" id="KW-1185">Reference proteome</keyword>
<dbReference type="PANTHER" id="PTHR47331">
    <property type="entry name" value="PHD-TYPE DOMAIN-CONTAINING PROTEIN"/>
    <property type="match status" value="1"/>
</dbReference>
<dbReference type="AlphaFoldDB" id="A0A7J7JDN2"/>
<dbReference type="Proteomes" id="UP000593567">
    <property type="component" value="Unassembled WGS sequence"/>
</dbReference>
<comment type="caution">
    <text evidence="1">The sequence shown here is derived from an EMBL/GenBank/DDBJ whole genome shotgun (WGS) entry which is preliminary data.</text>
</comment>
<evidence type="ECO:0000313" key="2">
    <source>
        <dbReference type="Proteomes" id="UP000593567"/>
    </source>
</evidence>
<reference evidence="1" key="1">
    <citation type="submission" date="2020-06" db="EMBL/GenBank/DDBJ databases">
        <title>Draft genome of Bugula neritina, a colonial animal packing powerful symbionts and potential medicines.</title>
        <authorList>
            <person name="Rayko M."/>
        </authorList>
    </citation>
    <scope>NUCLEOTIDE SEQUENCE [LARGE SCALE GENOMIC DNA]</scope>
    <source>
        <strain evidence="1">Kwan_BN1</strain>
    </source>
</reference>
<dbReference type="OrthoDB" id="8046937at2759"/>
<name>A0A7J7JDN2_BUGNE</name>
<accession>A0A7J7JDN2</accession>
<dbReference type="Gene3D" id="3.30.420.10">
    <property type="entry name" value="Ribonuclease H-like superfamily/Ribonuclease H"/>
    <property type="match status" value="1"/>
</dbReference>
<dbReference type="GO" id="GO:0003676">
    <property type="term" value="F:nucleic acid binding"/>
    <property type="evidence" value="ECO:0007669"/>
    <property type="project" value="InterPro"/>
</dbReference>
<dbReference type="PANTHER" id="PTHR47331:SF6">
    <property type="entry name" value="DOUBLECORTIN DOMAIN-CONTAINING PROTEIN"/>
    <property type="match status" value="1"/>
</dbReference>
<protein>
    <recommendedName>
        <fullName evidence="3">DUF5641 domain-containing protein</fullName>
    </recommendedName>
</protein>
<dbReference type="InterPro" id="IPR036397">
    <property type="entry name" value="RNaseH_sf"/>
</dbReference>
<dbReference type="EMBL" id="VXIV02002668">
    <property type="protein sequence ID" value="KAF6023746.1"/>
    <property type="molecule type" value="Genomic_DNA"/>
</dbReference>
<sequence length="119" mass="13803">MNSPNASHQGGVWERQIRSVRTVLNEILTYYGRFDTAMLRTAFYEAMDTVNSRPLSVMNINDPQESVIIPNHVLTQKSSQVPSPPGQFTDTDAYSRTRWKPVQSFAEEFWKTWKLEYLT</sequence>